<dbReference type="RefSeq" id="WP_029053606.1">
    <property type="nucleotide sequence ID" value="NZ_CP015108.1"/>
</dbReference>
<dbReference type="Proteomes" id="UP000192486">
    <property type="component" value="Chromosome"/>
</dbReference>
<protein>
    <recommendedName>
        <fullName evidence="4">Phosphatase</fullName>
    </recommendedName>
</protein>
<evidence type="ECO:0000256" key="1">
    <source>
        <dbReference type="SAM" id="Phobius"/>
    </source>
</evidence>
<sequence length="81" mass="8675">MKYTNIGLVLLLSSALIYGSALISASIYSLSLGGVDGQGWYTNYGIFGTAMIKVGAFPLIISVLLVIAGIRFIWMADRKAE</sequence>
<gene>
    <name evidence="2" type="ORF">SporoS204_11400</name>
</gene>
<keyword evidence="1" id="KW-1133">Transmembrane helix</keyword>
<evidence type="ECO:0008006" key="4">
    <source>
        <dbReference type="Google" id="ProtNLM"/>
    </source>
</evidence>
<evidence type="ECO:0000313" key="3">
    <source>
        <dbReference type="Proteomes" id="UP000192486"/>
    </source>
</evidence>
<proteinExistence type="predicted"/>
<accession>A0ABN4YV53</accession>
<keyword evidence="1" id="KW-0812">Transmembrane</keyword>
<name>A0ABN4YV53_SPOUR</name>
<organism evidence="2 3">
    <name type="scientific">Sporosarcina ureae</name>
    <dbReference type="NCBI Taxonomy" id="1571"/>
    <lineage>
        <taxon>Bacteria</taxon>
        <taxon>Bacillati</taxon>
        <taxon>Bacillota</taxon>
        <taxon>Bacilli</taxon>
        <taxon>Bacillales</taxon>
        <taxon>Caryophanaceae</taxon>
        <taxon>Sporosarcina</taxon>
    </lineage>
</organism>
<keyword evidence="3" id="KW-1185">Reference proteome</keyword>
<keyword evidence="1" id="KW-0472">Membrane</keyword>
<dbReference type="EMBL" id="CP015108">
    <property type="protein sequence ID" value="ARF14696.1"/>
    <property type="molecule type" value="Genomic_DNA"/>
</dbReference>
<feature type="transmembrane region" description="Helical" evidence="1">
    <location>
        <begin position="49"/>
        <end position="74"/>
    </location>
</feature>
<evidence type="ECO:0000313" key="2">
    <source>
        <dbReference type="EMBL" id="ARF14696.1"/>
    </source>
</evidence>
<reference evidence="2 3" key="1">
    <citation type="submission" date="2016-04" db="EMBL/GenBank/DDBJ databases">
        <title>Comparative Genomics and Epigenetics of Sporosarcina ureae.</title>
        <authorList>
            <person name="Oliver A.S."/>
            <person name="Cooper K.K."/>
        </authorList>
    </citation>
    <scope>NUCLEOTIDE SEQUENCE [LARGE SCALE GENOMIC DNA]</scope>
    <source>
        <strain evidence="2 3">S204</strain>
    </source>
</reference>